<feature type="transmembrane region" description="Helical" evidence="1">
    <location>
        <begin position="63"/>
        <end position="83"/>
    </location>
</feature>
<feature type="non-terminal residue" evidence="2">
    <location>
        <position position="1"/>
    </location>
</feature>
<keyword evidence="3" id="KW-1185">Reference proteome</keyword>
<keyword evidence="1" id="KW-1133">Transmembrane helix</keyword>
<keyword evidence="1" id="KW-0812">Transmembrane</keyword>
<accession>A0A9K3DBD6</accession>
<reference evidence="2 3" key="1">
    <citation type="journal article" date="2018" name="PLoS ONE">
        <title>The draft genome of Kipferlia bialata reveals reductive genome evolution in fornicate parasites.</title>
        <authorList>
            <person name="Tanifuji G."/>
            <person name="Takabayashi S."/>
            <person name="Kume K."/>
            <person name="Takagi M."/>
            <person name="Nakayama T."/>
            <person name="Kamikawa R."/>
            <person name="Inagaki Y."/>
            <person name="Hashimoto T."/>
        </authorList>
    </citation>
    <scope>NUCLEOTIDE SEQUENCE [LARGE SCALE GENOMIC DNA]</scope>
    <source>
        <strain evidence="2">NY0173</strain>
    </source>
</reference>
<name>A0A9K3DBD6_9EUKA</name>
<proteinExistence type="predicted"/>
<dbReference type="EMBL" id="BDIP01008814">
    <property type="protein sequence ID" value="GIQ92027.1"/>
    <property type="molecule type" value="Genomic_DNA"/>
</dbReference>
<keyword evidence="1" id="KW-0472">Membrane</keyword>
<protein>
    <submittedName>
        <fullName evidence="2">Uncharacterized protein</fullName>
    </submittedName>
</protein>
<evidence type="ECO:0000313" key="3">
    <source>
        <dbReference type="Proteomes" id="UP000265618"/>
    </source>
</evidence>
<evidence type="ECO:0000256" key="1">
    <source>
        <dbReference type="SAM" id="Phobius"/>
    </source>
</evidence>
<organism evidence="2 3">
    <name type="scientific">Kipferlia bialata</name>
    <dbReference type="NCBI Taxonomy" id="797122"/>
    <lineage>
        <taxon>Eukaryota</taxon>
        <taxon>Metamonada</taxon>
        <taxon>Carpediemonas-like organisms</taxon>
        <taxon>Kipferlia</taxon>
    </lineage>
</organism>
<dbReference type="AlphaFoldDB" id="A0A9K3DBD6"/>
<dbReference type="Proteomes" id="UP000265618">
    <property type="component" value="Unassembled WGS sequence"/>
</dbReference>
<sequence>MANVGGSVLIADTDSAVLGAIFAALLPTAGFSIGCSMLTTATLTESPAPSTLVWGEGGVLQLWLPQLVGGLFYMGVCCLVDYVRYNQSLSPSKAGASDRQSLLEGGAGCKDGDDDVNEEYRQVSMLSNFHDYQQGEETPAPSDHPVAICLREVRKTFHNKQSVNQARKALRQIRALNKKTPCPEQ</sequence>
<gene>
    <name evidence="2" type="ORF">KIPB_015561</name>
</gene>
<evidence type="ECO:0000313" key="2">
    <source>
        <dbReference type="EMBL" id="GIQ92027.1"/>
    </source>
</evidence>
<comment type="caution">
    <text evidence="2">The sequence shown here is derived from an EMBL/GenBank/DDBJ whole genome shotgun (WGS) entry which is preliminary data.</text>
</comment>
<feature type="transmembrane region" description="Helical" evidence="1">
    <location>
        <begin position="16"/>
        <end position="43"/>
    </location>
</feature>